<evidence type="ECO:0000256" key="1">
    <source>
        <dbReference type="SAM" id="MobiDB-lite"/>
    </source>
</evidence>
<accession>A0A3A8F287</accession>
<dbReference type="SUPFAM" id="SSF81901">
    <property type="entry name" value="HCP-like"/>
    <property type="match status" value="1"/>
</dbReference>
<proteinExistence type="predicted"/>
<dbReference type="Pfam" id="PF08238">
    <property type="entry name" value="Sel1"/>
    <property type="match status" value="2"/>
</dbReference>
<name>A0A3A8F287_9GAMM</name>
<organism evidence="2 3">
    <name type="scientific">Acinetobacter rongchengensis</name>
    <dbReference type="NCBI Taxonomy" id="2419601"/>
    <lineage>
        <taxon>Bacteria</taxon>
        <taxon>Pseudomonadati</taxon>
        <taxon>Pseudomonadota</taxon>
        <taxon>Gammaproteobacteria</taxon>
        <taxon>Moraxellales</taxon>
        <taxon>Moraxellaceae</taxon>
        <taxon>Acinetobacter</taxon>
    </lineage>
</organism>
<sequence>MLVHILNRFLGDSTSRYAFEKNVSEASLEKSQAHDFESKNSFQETPSDSVDNRNAMWCYLRAALRGDQEAQYKMGLSYLNGQLGLDRSYSHAEKWLEQAAHQGHSHAKEELKKAYDELAFS</sequence>
<feature type="compositionally biased region" description="Polar residues" evidence="1">
    <location>
        <begin position="39"/>
        <end position="49"/>
    </location>
</feature>
<dbReference type="AlphaFoldDB" id="A0A3A8F287"/>
<reference evidence="2 3" key="1">
    <citation type="submission" date="2018-09" db="EMBL/GenBank/DDBJ databases">
        <title>The draft genome of Acinetobacter spp. strains.</title>
        <authorList>
            <person name="Qin J."/>
            <person name="Feng Y."/>
            <person name="Zong Z."/>
        </authorList>
    </citation>
    <scope>NUCLEOTIDE SEQUENCE [LARGE SCALE GENOMIC DNA]</scope>
    <source>
        <strain evidence="2 3">WCHAc060115</strain>
    </source>
</reference>
<dbReference type="OrthoDB" id="6691782at2"/>
<evidence type="ECO:0000313" key="3">
    <source>
        <dbReference type="Proteomes" id="UP000280405"/>
    </source>
</evidence>
<dbReference type="Gene3D" id="1.25.40.10">
    <property type="entry name" value="Tetratricopeptide repeat domain"/>
    <property type="match status" value="1"/>
</dbReference>
<comment type="caution">
    <text evidence="2">The sequence shown here is derived from an EMBL/GenBank/DDBJ whole genome shotgun (WGS) entry which is preliminary data.</text>
</comment>
<dbReference type="EMBL" id="RAXT01000002">
    <property type="protein sequence ID" value="RKG40469.1"/>
    <property type="molecule type" value="Genomic_DNA"/>
</dbReference>
<dbReference type="RefSeq" id="WP_120382705.1">
    <property type="nucleotide sequence ID" value="NZ_RAXT01000002.1"/>
</dbReference>
<feature type="region of interest" description="Disordered" evidence="1">
    <location>
        <begin position="30"/>
        <end position="49"/>
    </location>
</feature>
<keyword evidence="3" id="KW-1185">Reference proteome</keyword>
<dbReference type="InterPro" id="IPR011990">
    <property type="entry name" value="TPR-like_helical_dom_sf"/>
</dbReference>
<dbReference type="InterPro" id="IPR006597">
    <property type="entry name" value="Sel1-like"/>
</dbReference>
<evidence type="ECO:0000313" key="2">
    <source>
        <dbReference type="EMBL" id="RKG40469.1"/>
    </source>
</evidence>
<gene>
    <name evidence="2" type="ORF">D7V20_02180</name>
</gene>
<protein>
    <submittedName>
        <fullName evidence="2">Sel1 repeat family protein</fullName>
    </submittedName>
</protein>
<dbReference type="SMART" id="SM00671">
    <property type="entry name" value="SEL1"/>
    <property type="match status" value="2"/>
</dbReference>
<dbReference type="Proteomes" id="UP000280405">
    <property type="component" value="Unassembled WGS sequence"/>
</dbReference>